<dbReference type="Proteomes" id="UP000050544">
    <property type="component" value="Unassembled WGS sequence"/>
</dbReference>
<dbReference type="SMART" id="SM01018">
    <property type="entry name" value="B12-binding_2"/>
    <property type="match status" value="1"/>
</dbReference>
<dbReference type="PANTHER" id="PTHR45833:SF1">
    <property type="entry name" value="METHIONINE SYNTHASE"/>
    <property type="match status" value="1"/>
</dbReference>
<keyword evidence="6" id="KW-0808">Transferase</keyword>
<dbReference type="GO" id="GO:0046653">
    <property type="term" value="P:tetrahydrofolate metabolic process"/>
    <property type="evidence" value="ECO:0007669"/>
    <property type="project" value="TreeGrafter"/>
</dbReference>
<dbReference type="AlphaFoldDB" id="A0A0P6Y2D5"/>
<dbReference type="FunFam" id="3.40.50.280:FF:000003">
    <property type="entry name" value="Dimethylamine methyltransferase corrinoid protein"/>
    <property type="match status" value="1"/>
</dbReference>
<dbReference type="PANTHER" id="PTHR45833">
    <property type="entry name" value="METHIONINE SYNTHASE"/>
    <property type="match status" value="1"/>
</dbReference>
<evidence type="ECO:0000256" key="2">
    <source>
        <dbReference type="ARBA" id="ARBA00022723"/>
    </source>
</evidence>
<evidence type="ECO:0000313" key="6">
    <source>
        <dbReference type="EMBL" id="KPL83206.1"/>
    </source>
</evidence>
<dbReference type="GO" id="GO:0046872">
    <property type="term" value="F:metal ion binding"/>
    <property type="evidence" value="ECO:0007669"/>
    <property type="project" value="UniProtKB-KW"/>
</dbReference>
<dbReference type="Gene3D" id="1.10.1240.10">
    <property type="entry name" value="Methionine synthase domain"/>
    <property type="match status" value="1"/>
</dbReference>
<evidence type="ECO:0000313" key="7">
    <source>
        <dbReference type="Proteomes" id="UP000050544"/>
    </source>
</evidence>
<gene>
    <name evidence="6" type="ORF">SE15_08125</name>
</gene>
<keyword evidence="6" id="KW-0489">Methyltransferase</keyword>
<dbReference type="InterPro" id="IPR036724">
    <property type="entry name" value="Cobalamin-bd_sf"/>
</dbReference>
<dbReference type="InterPro" id="IPR003759">
    <property type="entry name" value="Cbl-bd_cap"/>
</dbReference>
<sequence>MPPDTLTAIFQAVVDGNTRGVVEGIDRALDHGIDAEVILNQALIGAMGEVGRLFEEGEYFVPEMLVAARAMQAGLSRLRPLLVAQGVQPLGKIVLGTVKGDLHDIGKNLVGMMLEGAGFQVIDLGTDVAPEKFIAALEEHKPDILGMSALLTTTMSNMKLTLDALKQTNWRDRVRVIVGGAPVTEAFAQQIGADGYAPDASRAVTLVKRLLQIA</sequence>
<dbReference type="InterPro" id="IPR036594">
    <property type="entry name" value="Meth_synthase_dom"/>
</dbReference>
<feature type="domain" description="B12-binding N-terminal" evidence="5">
    <location>
        <begin position="1"/>
        <end position="90"/>
    </location>
</feature>
<dbReference type="CDD" id="cd02070">
    <property type="entry name" value="corrinoid_protein_B12-BD"/>
    <property type="match status" value="1"/>
</dbReference>
<evidence type="ECO:0000259" key="4">
    <source>
        <dbReference type="PROSITE" id="PS51332"/>
    </source>
</evidence>
<dbReference type="RefSeq" id="WP_054521612.1">
    <property type="nucleotide sequence ID" value="NZ_LGKO01000004.1"/>
</dbReference>
<dbReference type="SUPFAM" id="SSF52242">
    <property type="entry name" value="Cobalamin (vitamin B12)-binding domain"/>
    <property type="match status" value="1"/>
</dbReference>
<keyword evidence="3" id="KW-0170">Cobalt</keyword>
<evidence type="ECO:0000259" key="5">
    <source>
        <dbReference type="PROSITE" id="PS51337"/>
    </source>
</evidence>
<comment type="similarity">
    <text evidence="1">Belongs to the methylamine corrinoid protein family.</text>
</comment>
<feature type="domain" description="B12-binding" evidence="4">
    <location>
        <begin position="90"/>
        <end position="214"/>
    </location>
</feature>
<keyword evidence="2" id="KW-0479">Metal-binding</keyword>
<keyword evidence="7" id="KW-1185">Reference proteome</keyword>
<dbReference type="InterPro" id="IPR006158">
    <property type="entry name" value="Cobalamin-bd"/>
</dbReference>
<dbReference type="PROSITE" id="PS51337">
    <property type="entry name" value="B12_BINDING_NTER"/>
    <property type="match status" value="1"/>
</dbReference>
<dbReference type="GO" id="GO:0005829">
    <property type="term" value="C:cytosol"/>
    <property type="evidence" value="ECO:0007669"/>
    <property type="project" value="TreeGrafter"/>
</dbReference>
<proteinExistence type="inferred from homology"/>
<evidence type="ECO:0000256" key="1">
    <source>
        <dbReference type="ARBA" id="ARBA00010854"/>
    </source>
</evidence>
<dbReference type="Pfam" id="PF02310">
    <property type="entry name" value="B12-binding"/>
    <property type="match status" value="1"/>
</dbReference>
<dbReference type="STRING" id="869279.SE15_08125"/>
<dbReference type="PROSITE" id="PS51332">
    <property type="entry name" value="B12_BINDING"/>
    <property type="match status" value="1"/>
</dbReference>
<dbReference type="OrthoDB" id="9783599at2"/>
<accession>A0A0P6Y2D5</accession>
<dbReference type="GO" id="GO:0031419">
    <property type="term" value="F:cobalamin binding"/>
    <property type="evidence" value="ECO:0007669"/>
    <property type="project" value="InterPro"/>
</dbReference>
<dbReference type="GO" id="GO:0008705">
    <property type="term" value="F:methionine synthase activity"/>
    <property type="evidence" value="ECO:0007669"/>
    <property type="project" value="TreeGrafter"/>
</dbReference>
<protein>
    <submittedName>
        <fullName evidence="6">Methyltransferase</fullName>
    </submittedName>
</protein>
<comment type="caution">
    <text evidence="6">The sequence shown here is derived from an EMBL/GenBank/DDBJ whole genome shotgun (WGS) entry which is preliminary data.</text>
</comment>
<name>A0A0P6Y2D5_9CHLR</name>
<organism evidence="6 7">
    <name type="scientific">Thermanaerothrix daxensis</name>
    <dbReference type="NCBI Taxonomy" id="869279"/>
    <lineage>
        <taxon>Bacteria</taxon>
        <taxon>Bacillati</taxon>
        <taxon>Chloroflexota</taxon>
        <taxon>Anaerolineae</taxon>
        <taxon>Anaerolineales</taxon>
        <taxon>Anaerolineaceae</taxon>
        <taxon>Thermanaerothrix</taxon>
    </lineage>
</organism>
<dbReference type="Pfam" id="PF02607">
    <property type="entry name" value="B12-binding_2"/>
    <property type="match status" value="1"/>
</dbReference>
<reference evidence="6 7" key="1">
    <citation type="submission" date="2015-07" db="EMBL/GenBank/DDBJ databases">
        <title>Whole genome sequence of Thermanaerothrix daxensis DSM 23592.</title>
        <authorList>
            <person name="Hemp J."/>
            <person name="Ward L.M."/>
            <person name="Pace L.A."/>
            <person name="Fischer W.W."/>
        </authorList>
    </citation>
    <scope>NUCLEOTIDE SEQUENCE [LARGE SCALE GENOMIC DNA]</scope>
    <source>
        <strain evidence="6 7">GNS-1</strain>
    </source>
</reference>
<dbReference type="EMBL" id="LGKO01000004">
    <property type="protein sequence ID" value="KPL83206.1"/>
    <property type="molecule type" value="Genomic_DNA"/>
</dbReference>
<dbReference type="InterPro" id="IPR050554">
    <property type="entry name" value="Met_Synthase/Corrinoid"/>
</dbReference>
<dbReference type="GO" id="GO:0050667">
    <property type="term" value="P:homocysteine metabolic process"/>
    <property type="evidence" value="ECO:0007669"/>
    <property type="project" value="TreeGrafter"/>
</dbReference>
<dbReference type="GO" id="GO:0032259">
    <property type="term" value="P:methylation"/>
    <property type="evidence" value="ECO:0007669"/>
    <property type="project" value="UniProtKB-KW"/>
</dbReference>
<evidence type="ECO:0000256" key="3">
    <source>
        <dbReference type="ARBA" id="ARBA00023285"/>
    </source>
</evidence>
<dbReference type="Gene3D" id="3.40.50.280">
    <property type="entry name" value="Cobalamin-binding domain"/>
    <property type="match status" value="1"/>
</dbReference>
<dbReference type="SUPFAM" id="SSF47644">
    <property type="entry name" value="Methionine synthase domain"/>
    <property type="match status" value="1"/>
</dbReference>